<dbReference type="EMBL" id="JANPWB010000002">
    <property type="protein sequence ID" value="KAJ1210899.1"/>
    <property type="molecule type" value="Genomic_DNA"/>
</dbReference>
<organism evidence="1 2">
    <name type="scientific">Pleurodeles waltl</name>
    <name type="common">Iberian ribbed newt</name>
    <dbReference type="NCBI Taxonomy" id="8319"/>
    <lineage>
        <taxon>Eukaryota</taxon>
        <taxon>Metazoa</taxon>
        <taxon>Chordata</taxon>
        <taxon>Craniata</taxon>
        <taxon>Vertebrata</taxon>
        <taxon>Euteleostomi</taxon>
        <taxon>Amphibia</taxon>
        <taxon>Batrachia</taxon>
        <taxon>Caudata</taxon>
        <taxon>Salamandroidea</taxon>
        <taxon>Salamandridae</taxon>
        <taxon>Pleurodelinae</taxon>
        <taxon>Pleurodeles</taxon>
    </lineage>
</organism>
<sequence>MDSALGHTSCTTIPTDSLAPSAVSCLDSLCRCCISFLLFAVATDTPAQSSSETGKMVPGPALSLCSAHEGKEFRYSATSPPLREETLQLMWSVCPVHQQVVLLRRLRTLWDATAALCGGSLLTR</sequence>
<name>A0AAV7WCY5_PLEWA</name>
<dbReference type="AlphaFoldDB" id="A0AAV7WCY5"/>
<gene>
    <name evidence="1" type="ORF">NDU88_006261</name>
</gene>
<dbReference type="Proteomes" id="UP001066276">
    <property type="component" value="Chromosome 1_2"/>
</dbReference>
<protein>
    <submittedName>
        <fullName evidence="1">Uncharacterized protein</fullName>
    </submittedName>
</protein>
<evidence type="ECO:0000313" key="2">
    <source>
        <dbReference type="Proteomes" id="UP001066276"/>
    </source>
</evidence>
<accession>A0AAV7WCY5</accession>
<proteinExistence type="predicted"/>
<evidence type="ECO:0000313" key="1">
    <source>
        <dbReference type="EMBL" id="KAJ1210899.1"/>
    </source>
</evidence>
<reference evidence="1" key="1">
    <citation type="journal article" date="2022" name="bioRxiv">
        <title>Sequencing and chromosome-scale assembly of the giantPleurodeles waltlgenome.</title>
        <authorList>
            <person name="Brown T."/>
            <person name="Elewa A."/>
            <person name="Iarovenko S."/>
            <person name="Subramanian E."/>
            <person name="Araus A.J."/>
            <person name="Petzold A."/>
            <person name="Susuki M."/>
            <person name="Suzuki K.-i.T."/>
            <person name="Hayashi T."/>
            <person name="Toyoda A."/>
            <person name="Oliveira C."/>
            <person name="Osipova E."/>
            <person name="Leigh N.D."/>
            <person name="Simon A."/>
            <person name="Yun M.H."/>
        </authorList>
    </citation>
    <scope>NUCLEOTIDE SEQUENCE</scope>
    <source>
        <strain evidence="1">20211129_DDA</strain>
        <tissue evidence="1">Liver</tissue>
    </source>
</reference>
<comment type="caution">
    <text evidence="1">The sequence shown here is derived from an EMBL/GenBank/DDBJ whole genome shotgun (WGS) entry which is preliminary data.</text>
</comment>
<keyword evidence="2" id="KW-1185">Reference proteome</keyword>